<accession>A0A914KTM6</accession>
<reference evidence="2" key="1">
    <citation type="submission" date="2022-11" db="UniProtKB">
        <authorList>
            <consortium name="WormBaseParasite"/>
        </authorList>
    </citation>
    <scope>IDENTIFICATION</scope>
</reference>
<evidence type="ECO:0000313" key="1">
    <source>
        <dbReference type="Proteomes" id="UP000887563"/>
    </source>
</evidence>
<protein>
    <submittedName>
        <fullName evidence="2">Candidate secreted effector</fullName>
    </submittedName>
</protein>
<keyword evidence="1" id="KW-1185">Reference proteome</keyword>
<dbReference type="AlphaFoldDB" id="A0A914KTM6"/>
<sequence>MNGIVIVFIFLFISVSSTTLSAFSLFSDSSSTFFSAVSSIFGPSLPTDSLSFGLFSVNLSVA</sequence>
<dbReference type="WBParaSite" id="Minc3s00110g04855">
    <property type="protein sequence ID" value="Minc3s00110g04855"/>
    <property type="gene ID" value="Minc3s00110g04855"/>
</dbReference>
<name>A0A914KTM6_MELIC</name>
<dbReference type="Proteomes" id="UP000887563">
    <property type="component" value="Unplaced"/>
</dbReference>
<organism evidence="1 2">
    <name type="scientific">Meloidogyne incognita</name>
    <name type="common">Southern root-knot nematode worm</name>
    <name type="synonym">Oxyuris incognita</name>
    <dbReference type="NCBI Taxonomy" id="6306"/>
    <lineage>
        <taxon>Eukaryota</taxon>
        <taxon>Metazoa</taxon>
        <taxon>Ecdysozoa</taxon>
        <taxon>Nematoda</taxon>
        <taxon>Chromadorea</taxon>
        <taxon>Rhabditida</taxon>
        <taxon>Tylenchina</taxon>
        <taxon>Tylenchomorpha</taxon>
        <taxon>Tylenchoidea</taxon>
        <taxon>Meloidogynidae</taxon>
        <taxon>Meloidogyninae</taxon>
        <taxon>Meloidogyne</taxon>
        <taxon>Meloidogyne incognita group</taxon>
    </lineage>
</organism>
<evidence type="ECO:0000313" key="2">
    <source>
        <dbReference type="WBParaSite" id="Minc3s00110g04855"/>
    </source>
</evidence>
<proteinExistence type="predicted"/>